<organism evidence="1 2">
    <name type="scientific">Mesorhizobium huakuii</name>
    <dbReference type="NCBI Taxonomy" id="28104"/>
    <lineage>
        <taxon>Bacteria</taxon>
        <taxon>Pseudomonadati</taxon>
        <taxon>Pseudomonadota</taxon>
        <taxon>Alphaproteobacteria</taxon>
        <taxon>Hyphomicrobiales</taxon>
        <taxon>Phyllobacteriaceae</taxon>
        <taxon>Mesorhizobium</taxon>
    </lineage>
</organism>
<proteinExistence type="predicted"/>
<dbReference type="EMBL" id="CP050296">
    <property type="protein sequence ID" value="QND59846.1"/>
    <property type="molecule type" value="Genomic_DNA"/>
</dbReference>
<dbReference type="RefSeq" id="WP_183458436.1">
    <property type="nucleotide sequence ID" value="NZ_CP050296.1"/>
</dbReference>
<evidence type="ECO:0000313" key="2">
    <source>
        <dbReference type="Proteomes" id="UP000515465"/>
    </source>
</evidence>
<accession>A0A7G6SZB4</accession>
<dbReference type="Proteomes" id="UP000515465">
    <property type="component" value="Chromosome"/>
</dbReference>
<protein>
    <submittedName>
        <fullName evidence="1">Uncharacterized protein</fullName>
    </submittedName>
</protein>
<sequence>MMTATNLPGGEISYRETRHTVKQRVSVGQRTLASNDDSDTRTQAPLRLMKSEDERIARIDGQPILAALRVGIGNALDPFEDAALDGATLTEIGDRLGFRWKARSAEAKWRVYLAIDRMRDQWRLIERQMAAEAAACRRRVETRRAELIAAQRSYLGTAA</sequence>
<name>A0A7G6SZB4_9HYPH</name>
<dbReference type="AlphaFoldDB" id="A0A7G6SZB4"/>
<gene>
    <name evidence="1" type="ORF">HB778_27285</name>
</gene>
<reference evidence="2" key="1">
    <citation type="journal article" date="2020" name="Mol. Plant Microbe">
        <title>Rhizobial microsymbionts of the narrowly endemic Oxytropis species growing in Kamchatka are characterized by significant genetic diversity and possess a set of genes that are associated with T3SS and T6SS secretion systems and can affect the development of symbiosis.</title>
        <authorList>
            <person name="Safronova V."/>
            <person name="Guro P."/>
            <person name="Sazanova A."/>
            <person name="Kuznetsova I."/>
            <person name="Belimov A."/>
            <person name="Yakubov V."/>
            <person name="Chirak E."/>
            <person name="Afonin A."/>
            <person name="Gogolev Y."/>
            <person name="Andronov E."/>
            <person name="Tikhonovich I."/>
        </authorList>
    </citation>
    <scope>NUCLEOTIDE SEQUENCE [LARGE SCALE GENOMIC DNA]</scope>
    <source>
        <strain evidence="2">583</strain>
    </source>
</reference>
<evidence type="ECO:0000313" key="1">
    <source>
        <dbReference type="EMBL" id="QND59846.1"/>
    </source>
</evidence>